<organism evidence="2 3">
    <name type="scientific">Ensete ventricosum</name>
    <name type="common">Abyssinian banana</name>
    <name type="synonym">Musa ensete</name>
    <dbReference type="NCBI Taxonomy" id="4639"/>
    <lineage>
        <taxon>Eukaryota</taxon>
        <taxon>Viridiplantae</taxon>
        <taxon>Streptophyta</taxon>
        <taxon>Embryophyta</taxon>
        <taxon>Tracheophyta</taxon>
        <taxon>Spermatophyta</taxon>
        <taxon>Magnoliopsida</taxon>
        <taxon>Liliopsida</taxon>
        <taxon>Zingiberales</taxon>
        <taxon>Musaceae</taxon>
        <taxon>Ensete</taxon>
    </lineage>
</organism>
<accession>A0A427ALK3</accession>
<feature type="region of interest" description="Disordered" evidence="1">
    <location>
        <begin position="87"/>
        <end position="123"/>
    </location>
</feature>
<evidence type="ECO:0000313" key="2">
    <source>
        <dbReference type="EMBL" id="RRT77031.1"/>
    </source>
</evidence>
<protein>
    <submittedName>
        <fullName evidence="2">Uncharacterized protein</fullName>
    </submittedName>
</protein>
<comment type="caution">
    <text evidence="2">The sequence shown here is derived from an EMBL/GenBank/DDBJ whole genome shotgun (WGS) entry which is preliminary data.</text>
</comment>
<gene>
    <name evidence="2" type="ORF">B296_00013418</name>
</gene>
<evidence type="ECO:0000256" key="1">
    <source>
        <dbReference type="SAM" id="MobiDB-lite"/>
    </source>
</evidence>
<reference evidence="2 3" key="1">
    <citation type="journal article" date="2014" name="Agronomy (Basel)">
        <title>A Draft Genome Sequence for Ensete ventricosum, the Drought-Tolerant Tree Against Hunger.</title>
        <authorList>
            <person name="Harrison J."/>
            <person name="Moore K.A."/>
            <person name="Paszkiewicz K."/>
            <person name="Jones T."/>
            <person name="Grant M."/>
            <person name="Ambacheew D."/>
            <person name="Muzemil S."/>
            <person name="Studholme D.J."/>
        </authorList>
    </citation>
    <scope>NUCLEOTIDE SEQUENCE [LARGE SCALE GENOMIC DNA]</scope>
</reference>
<dbReference type="Proteomes" id="UP000287651">
    <property type="component" value="Unassembled WGS sequence"/>
</dbReference>
<name>A0A427ALK3_ENSVE</name>
<sequence>MNTRSTSTMTTTYQRGVYVSGGEFGGQRRIEALQADDLRHCRRGNDGRRGKLRGKRAEALIMCWPVQSVGASASHDGGFLAFRWRCNEGDSSNPPKGKHKREEKRKREERRREKDEASVCVCA</sequence>
<dbReference type="EMBL" id="AMZH03002032">
    <property type="protein sequence ID" value="RRT77031.1"/>
    <property type="molecule type" value="Genomic_DNA"/>
</dbReference>
<evidence type="ECO:0000313" key="3">
    <source>
        <dbReference type="Proteomes" id="UP000287651"/>
    </source>
</evidence>
<feature type="compositionally biased region" description="Basic residues" evidence="1">
    <location>
        <begin position="96"/>
        <end position="109"/>
    </location>
</feature>
<dbReference type="AlphaFoldDB" id="A0A427ALK3"/>
<proteinExistence type="predicted"/>